<accession>A0A1G1W9U3</accession>
<dbReference type="Proteomes" id="UP000176631">
    <property type="component" value="Unassembled WGS sequence"/>
</dbReference>
<dbReference type="GO" id="GO:0016758">
    <property type="term" value="F:hexosyltransferase activity"/>
    <property type="evidence" value="ECO:0007669"/>
    <property type="project" value="UniProtKB-ARBA"/>
</dbReference>
<evidence type="ECO:0000259" key="1">
    <source>
        <dbReference type="Pfam" id="PF00535"/>
    </source>
</evidence>
<dbReference type="InterPro" id="IPR001173">
    <property type="entry name" value="Glyco_trans_2-like"/>
</dbReference>
<feature type="domain" description="Glycosyltransferase 2-like" evidence="1">
    <location>
        <begin position="2"/>
        <end position="146"/>
    </location>
</feature>
<dbReference type="STRING" id="1802593.A2172_03845"/>
<dbReference type="Pfam" id="PF00535">
    <property type="entry name" value="Glycos_transf_2"/>
    <property type="match status" value="1"/>
</dbReference>
<name>A0A1G1W9U3_9BACT</name>
<dbReference type="PANTHER" id="PTHR22916:SF3">
    <property type="entry name" value="UDP-GLCNAC:BETAGAL BETA-1,3-N-ACETYLGLUCOSAMINYLTRANSFERASE-LIKE PROTEIN 1"/>
    <property type="match status" value="1"/>
</dbReference>
<organism evidence="2 3">
    <name type="scientific">Candidatus Woykebacteria bacterium RBG_13_40_15</name>
    <dbReference type="NCBI Taxonomy" id="1802593"/>
    <lineage>
        <taxon>Bacteria</taxon>
        <taxon>Candidatus Woykeibacteriota</taxon>
    </lineage>
</organism>
<sequence>MLNQSYGSWEMIISDDHSTDRSLEVIHSFNDPRIKLITSRKNRGAHAAYTKAYNLCTGKYIISLDSDDYMAPERIKKQVEFLEKSPDVGILGTFIYQIDEVGNKVAKNEVYENWFNKNIDLNDVRNWIWANHLAHSSVVIRKDLHQKVGFFNPELLYSPDYEFWVRCLKYGAKIKVLKKKLTYCRSHSSNITHKNPQEGFYETLFINIKYLKDLFEADKKIENDSLILTGIVNHEMYGKLPLEEKGKILQIYLKDVEIESYKSFLTKVKNEKPAESFLSLVTILGDFRYHLDWHIRQLYLHKEANKQLKEQLVSHKENAGRPFYSKSYPRAKGFFDKIVSRLMDKPRVKKLKFKNEKN</sequence>
<protein>
    <recommendedName>
        <fullName evidence="1">Glycosyltransferase 2-like domain-containing protein</fullName>
    </recommendedName>
</protein>
<comment type="caution">
    <text evidence="2">The sequence shown here is derived from an EMBL/GenBank/DDBJ whole genome shotgun (WGS) entry which is preliminary data.</text>
</comment>
<proteinExistence type="predicted"/>
<dbReference type="PANTHER" id="PTHR22916">
    <property type="entry name" value="GLYCOSYLTRANSFERASE"/>
    <property type="match status" value="1"/>
</dbReference>
<evidence type="ECO:0000313" key="3">
    <source>
        <dbReference type="Proteomes" id="UP000176631"/>
    </source>
</evidence>
<reference evidence="2 3" key="1">
    <citation type="journal article" date="2016" name="Nat. Commun.">
        <title>Thousands of microbial genomes shed light on interconnected biogeochemical processes in an aquifer system.</title>
        <authorList>
            <person name="Anantharaman K."/>
            <person name="Brown C.T."/>
            <person name="Hug L.A."/>
            <person name="Sharon I."/>
            <person name="Castelle C.J."/>
            <person name="Probst A.J."/>
            <person name="Thomas B.C."/>
            <person name="Singh A."/>
            <person name="Wilkins M.J."/>
            <person name="Karaoz U."/>
            <person name="Brodie E.L."/>
            <person name="Williams K.H."/>
            <person name="Hubbard S.S."/>
            <person name="Banfield J.F."/>
        </authorList>
    </citation>
    <scope>NUCLEOTIDE SEQUENCE [LARGE SCALE GENOMIC DNA]</scope>
</reference>
<dbReference type="Gene3D" id="3.90.550.10">
    <property type="entry name" value="Spore Coat Polysaccharide Biosynthesis Protein SpsA, Chain A"/>
    <property type="match status" value="1"/>
</dbReference>
<evidence type="ECO:0000313" key="2">
    <source>
        <dbReference type="EMBL" id="OGY24394.1"/>
    </source>
</evidence>
<dbReference type="SUPFAM" id="SSF53448">
    <property type="entry name" value="Nucleotide-diphospho-sugar transferases"/>
    <property type="match status" value="1"/>
</dbReference>
<gene>
    <name evidence="2" type="ORF">A2172_03845</name>
</gene>
<dbReference type="AlphaFoldDB" id="A0A1G1W9U3"/>
<dbReference type="InterPro" id="IPR029044">
    <property type="entry name" value="Nucleotide-diphossugar_trans"/>
</dbReference>
<dbReference type="EMBL" id="MHCP01000012">
    <property type="protein sequence ID" value="OGY24394.1"/>
    <property type="molecule type" value="Genomic_DNA"/>
</dbReference>